<dbReference type="PROSITE" id="PS01124">
    <property type="entry name" value="HTH_ARAC_FAMILY_2"/>
    <property type="match status" value="1"/>
</dbReference>
<dbReference type="EMBL" id="CP159252">
    <property type="protein sequence ID" value="XCG58871.1"/>
    <property type="molecule type" value="Genomic_DNA"/>
</dbReference>
<name>A0AAU8DHM6_9HYPH</name>
<dbReference type="RefSeq" id="WP_353646833.1">
    <property type="nucleotide sequence ID" value="NZ_CP159252.1"/>
</dbReference>
<dbReference type="Pfam" id="PF12833">
    <property type="entry name" value="HTH_18"/>
    <property type="match status" value="1"/>
</dbReference>
<dbReference type="Gene3D" id="1.10.10.60">
    <property type="entry name" value="Homeodomain-like"/>
    <property type="match status" value="1"/>
</dbReference>
<dbReference type="SMART" id="SM00342">
    <property type="entry name" value="HTH_ARAC"/>
    <property type="match status" value="1"/>
</dbReference>
<keyword evidence="2" id="KW-0804">Transcription</keyword>
<proteinExistence type="predicted"/>
<dbReference type="InterPro" id="IPR009057">
    <property type="entry name" value="Homeodomain-like_sf"/>
</dbReference>
<feature type="domain" description="HTH araC/xylS-type" evidence="3">
    <location>
        <begin position="166"/>
        <end position="240"/>
    </location>
</feature>
<gene>
    <name evidence="4" type="ORF">ABVK49_31200</name>
</gene>
<keyword evidence="4" id="KW-0614">Plasmid</keyword>
<reference evidence="4" key="1">
    <citation type="submission" date="2024-06" db="EMBL/GenBank/DDBJ databases">
        <title>Mesorhizobium karijinii sp. nov., a symbiont of the iconic Swainsona formosa from arid Australia.</title>
        <authorList>
            <person name="Hill Y.J."/>
            <person name="Watkin E.L.J."/>
            <person name="O'Hara G.W."/>
            <person name="Terpolilli J."/>
            <person name="Tye M.L."/>
            <person name="Kohlmeier M.G."/>
        </authorList>
    </citation>
    <scope>NUCLEOTIDE SEQUENCE</scope>
    <source>
        <strain evidence="4">WSM2239</strain>
        <plasmid evidence="4">pMk2239A</plasmid>
    </source>
</reference>
<evidence type="ECO:0000256" key="2">
    <source>
        <dbReference type="ARBA" id="ARBA00023163"/>
    </source>
</evidence>
<geneLocation type="plasmid" evidence="4">
    <name>pMk2239A</name>
</geneLocation>
<dbReference type="InterPro" id="IPR018060">
    <property type="entry name" value="HTH_AraC"/>
</dbReference>
<accession>A0AAU8DHM6</accession>
<sequence>MHIDRNVTNCGSGEMQRAEKLFHIEERAADSPFVDKIWRARSVSSKAFISVAASHWEIVIWRQAENTNVTIRGPETRATAMPIPVDAEFFGVQFRLGAFMPDLPVPMLVDRDLTVTSRIGNTFRLGGSVWEIPNYENVEVFLRQLARKGLVTFDPIVTEVMEDSPVDLSKRSMERRIRRATGLTLGAIKQIDRAYKATVLLDAGATISDVVIEAGYADQAHLTRSLKRLMGQTPGRISQAVR</sequence>
<dbReference type="GO" id="GO:0043565">
    <property type="term" value="F:sequence-specific DNA binding"/>
    <property type="evidence" value="ECO:0007669"/>
    <property type="project" value="InterPro"/>
</dbReference>
<protein>
    <submittedName>
        <fullName evidence="4">AraC family transcriptional regulator</fullName>
    </submittedName>
</protein>
<organism evidence="4">
    <name type="scientific">Mesorhizobium sp. WSM2239</name>
    <dbReference type="NCBI Taxonomy" id="3228852"/>
    <lineage>
        <taxon>Bacteria</taxon>
        <taxon>Pseudomonadati</taxon>
        <taxon>Pseudomonadota</taxon>
        <taxon>Alphaproteobacteria</taxon>
        <taxon>Hyphomicrobiales</taxon>
        <taxon>Phyllobacteriaceae</taxon>
        <taxon>Mesorhizobium</taxon>
    </lineage>
</organism>
<dbReference type="SUPFAM" id="SSF46689">
    <property type="entry name" value="Homeodomain-like"/>
    <property type="match status" value="1"/>
</dbReference>
<keyword evidence="1" id="KW-0805">Transcription regulation</keyword>
<evidence type="ECO:0000313" key="4">
    <source>
        <dbReference type="EMBL" id="XCG58871.1"/>
    </source>
</evidence>
<dbReference type="GO" id="GO:0003700">
    <property type="term" value="F:DNA-binding transcription factor activity"/>
    <property type="evidence" value="ECO:0007669"/>
    <property type="project" value="InterPro"/>
</dbReference>
<dbReference type="AlphaFoldDB" id="A0AAU8DHM6"/>
<evidence type="ECO:0000259" key="3">
    <source>
        <dbReference type="PROSITE" id="PS01124"/>
    </source>
</evidence>
<evidence type="ECO:0000256" key="1">
    <source>
        <dbReference type="ARBA" id="ARBA00023015"/>
    </source>
</evidence>